<dbReference type="Pfam" id="PF01853">
    <property type="entry name" value="MOZ_SAS"/>
    <property type="match status" value="1"/>
</dbReference>
<evidence type="ECO:0000256" key="3">
    <source>
        <dbReference type="ARBA" id="ARBA00013184"/>
    </source>
</evidence>
<dbReference type="Proteomes" id="UP000194127">
    <property type="component" value="Unassembled WGS sequence"/>
</dbReference>
<dbReference type="Gene3D" id="1.10.10.10">
    <property type="entry name" value="Winged helix-like DNA-binding domain superfamily/Winged helix DNA-binding domain"/>
    <property type="match status" value="1"/>
</dbReference>
<keyword evidence="12" id="KW-0012">Acyltransferase</keyword>
<reference evidence="16 17" key="1">
    <citation type="submission" date="2017-04" db="EMBL/GenBank/DDBJ databases">
        <title>Genome Sequence of the Model Brown-Rot Fungus Postia placenta SB12.</title>
        <authorList>
            <consortium name="DOE Joint Genome Institute"/>
            <person name="Gaskell J."/>
            <person name="Kersten P."/>
            <person name="Larrondo L.F."/>
            <person name="Canessa P."/>
            <person name="Martinez D."/>
            <person name="Hibbett D."/>
            <person name="Schmoll M."/>
            <person name="Kubicek C.P."/>
            <person name="Martinez A.T."/>
            <person name="Yadav J."/>
            <person name="Master E."/>
            <person name="Magnuson J.K."/>
            <person name="James T."/>
            <person name="Yaver D."/>
            <person name="Berka R."/>
            <person name="Labutti K."/>
            <person name="Lipzen A."/>
            <person name="Aerts A."/>
            <person name="Barry K."/>
            <person name="Henrissat B."/>
            <person name="Blanchette R."/>
            <person name="Grigoriev I."/>
            <person name="Cullen D."/>
        </authorList>
    </citation>
    <scope>NUCLEOTIDE SEQUENCE [LARGE SCALE GENOMIC DNA]</scope>
    <source>
        <strain evidence="16 17">MAD-698-R-SB12</strain>
    </source>
</reference>
<evidence type="ECO:0000256" key="1">
    <source>
        <dbReference type="ARBA" id="ARBA00004123"/>
    </source>
</evidence>
<dbReference type="InterPro" id="IPR002717">
    <property type="entry name" value="HAT_MYST-type"/>
</dbReference>
<dbReference type="AlphaFoldDB" id="A0A1X6NHT0"/>
<keyword evidence="6" id="KW-0863">Zinc-finger</keyword>
<evidence type="ECO:0000256" key="4">
    <source>
        <dbReference type="ARBA" id="ARBA00022679"/>
    </source>
</evidence>
<dbReference type="PROSITE" id="PS51726">
    <property type="entry name" value="MYST_HAT"/>
    <property type="match status" value="1"/>
</dbReference>
<evidence type="ECO:0000256" key="11">
    <source>
        <dbReference type="ARBA" id="ARBA00023242"/>
    </source>
</evidence>
<dbReference type="GO" id="GO:0046972">
    <property type="term" value="F:histone H4K16 acetyltransferase activity"/>
    <property type="evidence" value="ECO:0007669"/>
    <property type="project" value="TreeGrafter"/>
</dbReference>
<keyword evidence="9" id="KW-0805">Transcription regulation</keyword>
<dbReference type="InterPro" id="IPR050603">
    <property type="entry name" value="MYST_HAT"/>
</dbReference>
<dbReference type="GO" id="GO:0008270">
    <property type="term" value="F:zinc ion binding"/>
    <property type="evidence" value="ECO:0007669"/>
    <property type="project" value="UniProtKB-KW"/>
</dbReference>
<dbReference type="GO" id="GO:0006355">
    <property type="term" value="P:regulation of DNA-templated transcription"/>
    <property type="evidence" value="ECO:0007669"/>
    <property type="project" value="InterPro"/>
</dbReference>
<keyword evidence="11" id="KW-0539">Nucleus</keyword>
<proteinExistence type="inferred from homology"/>
<keyword evidence="4" id="KW-0808">Transferase</keyword>
<dbReference type="CDD" id="cd04301">
    <property type="entry name" value="NAT_SF"/>
    <property type="match status" value="1"/>
</dbReference>
<evidence type="ECO:0000313" key="17">
    <source>
        <dbReference type="Proteomes" id="UP000194127"/>
    </source>
</evidence>
<dbReference type="Gene3D" id="3.30.60.60">
    <property type="entry name" value="N-acetyl transferase-like"/>
    <property type="match status" value="1"/>
</dbReference>
<feature type="domain" description="MYST-type HAT" evidence="15">
    <location>
        <begin position="37"/>
        <end position="288"/>
    </location>
</feature>
<comment type="subcellular location">
    <subcellularLocation>
        <location evidence="1">Nucleus</location>
    </subcellularLocation>
</comment>
<evidence type="ECO:0000256" key="14">
    <source>
        <dbReference type="SAM" id="MobiDB-lite"/>
    </source>
</evidence>
<dbReference type="PANTHER" id="PTHR10615">
    <property type="entry name" value="HISTONE ACETYLTRANSFERASE"/>
    <property type="match status" value="1"/>
</dbReference>
<evidence type="ECO:0000256" key="7">
    <source>
        <dbReference type="ARBA" id="ARBA00022833"/>
    </source>
</evidence>
<dbReference type="Pfam" id="PF17772">
    <property type="entry name" value="zf-MYST"/>
    <property type="match status" value="1"/>
</dbReference>
<feature type="region of interest" description="Disordered" evidence="14">
    <location>
        <begin position="288"/>
        <end position="338"/>
    </location>
</feature>
<evidence type="ECO:0000256" key="13">
    <source>
        <dbReference type="PIRSR" id="PIRSR602717-51"/>
    </source>
</evidence>
<comment type="similarity">
    <text evidence="2">Belongs to the MYST (SAS/MOZ) family.</text>
</comment>
<evidence type="ECO:0000256" key="9">
    <source>
        <dbReference type="ARBA" id="ARBA00023015"/>
    </source>
</evidence>
<dbReference type="InterPro" id="IPR040706">
    <property type="entry name" value="Zf-MYST"/>
</dbReference>
<dbReference type="GO" id="GO:0005634">
    <property type="term" value="C:nucleus"/>
    <property type="evidence" value="ECO:0007669"/>
    <property type="project" value="UniProtKB-SubCell"/>
</dbReference>
<evidence type="ECO:0000256" key="10">
    <source>
        <dbReference type="ARBA" id="ARBA00023163"/>
    </source>
</evidence>
<feature type="active site" description="Proton donor/acceptor" evidence="13">
    <location>
        <position position="212"/>
    </location>
</feature>
<accession>A0A1X6NHT0</accession>
<dbReference type="Gene3D" id="3.40.630.30">
    <property type="match status" value="1"/>
</dbReference>
<dbReference type="PANTHER" id="PTHR10615:SF219">
    <property type="entry name" value="HISTONE ACETYLTRANSFERASE KAT5"/>
    <property type="match status" value="1"/>
</dbReference>
<gene>
    <name evidence="16" type="ORF">POSPLADRAFT_1127359</name>
</gene>
<evidence type="ECO:0000256" key="12">
    <source>
        <dbReference type="ARBA" id="ARBA00023315"/>
    </source>
</evidence>
<keyword evidence="10" id="KW-0804">Transcription</keyword>
<evidence type="ECO:0000256" key="5">
    <source>
        <dbReference type="ARBA" id="ARBA00022723"/>
    </source>
</evidence>
<evidence type="ECO:0000256" key="6">
    <source>
        <dbReference type="ARBA" id="ARBA00022771"/>
    </source>
</evidence>
<evidence type="ECO:0000259" key="15">
    <source>
        <dbReference type="PROSITE" id="PS51726"/>
    </source>
</evidence>
<dbReference type="InterPro" id="IPR016181">
    <property type="entry name" value="Acyl_CoA_acyltransferase"/>
</dbReference>
<dbReference type="InterPro" id="IPR036388">
    <property type="entry name" value="WH-like_DNA-bd_sf"/>
</dbReference>
<dbReference type="GeneID" id="36328565"/>
<dbReference type="RefSeq" id="XP_024344790.1">
    <property type="nucleotide sequence ID" value="XM_024483616.1"/>
</dbReference>
<keyword evidence="17" id="KW-1185">Reference proteome</keyword>
<evidence type="ECO:0000256" key="8">
    <source>
        <dbReference type="ARBA" id="ARBA00022990"/>
    </source>
</evidence>
<keyword evidence="8" id="KW-0007">Acetylation</keyword>
<organism evidence="16 17">
    <name type="scientific">Postia placenta MAD-698-R-SB12</name>
    <dbReference type="NCBI Taxonomy" id="670580"/>
    <lineage>
        <taxon>Eukaryota</taxon>
        <taxon>Fungi</taxon>
        <taxon>Dikarya</taxon>
        <taxon>Basidiomycota</taxon>
        <taxon>Agaricomycotina</taxon>
        <taxon>Agaricomycetes</taxon>
        <taxon>Polyporales</taxon>
        <taxon>Adustoporiaceae</taxon>
        <taxon>Rhodonia</taxon>
    </lineage>
</organism>
<protein>
    <recommendedName>
        <fullName evidence="3">histone acetyltransferase</fullName>
        <ecNumber evidence="3">2.3.1.48</ecNumber>
    </recommendedName>
</protein>
<dbReference type="EC" id="2.3.1.48" evidence="3"/>
<sequence length="350" mass="39656">MASPGPSDARAGSASQDPGAQPITEEEYDIEHHKQITAKRNFDQVIFGRWQIKTWYFSPYPLTETEAMLWVCDRCFKYMAEGLSWELHMKKCTRKNPPGRKVYQRGAHIIWEVDGAKDKLYCQNLSLFGKLFIDIKTLFFDCDNFLFYILTDADSQRDHVLGFFSKEKISYDDYNLACIVVLPPYQRKGYGMLMIEFSYELSRRAGRIGTPERPLSDLGLRSYLTYWVSTLIRFFRCVCGHMCAMPEADRSTAYGRRRLLSVLPPDASKMITTGGGVPDLAQAHLLSPTAESEDGMGPKMKRRKSTKGWDGEELPATKTRPAEPHDDAGTSPFAAGQLMSAAATCPRAHW</sequence>
<keyword evidence="7" id="KW-0862">Zinc</keyword>
<dbReference type="OrthoDB" id="787137at2759"/>
<dbReference type="EMBL" id="KZ110591">
    <property type="protein sequence ID" value="OSX67996.1"/>
    <property type="molecule type" value="Genomic_DNA"/>
</dbReference>
<feature type="region of interest" description="Disordered" evidence="14">
    <location>
        <begin position="1"/>
        <end position="21"/>
    </location>
</feature>
<dbReference type="GO" id="GO:0035267">
    <property type="term" value="C:NuA4 histone acetyltransferase complex"/>
    <property type="evidence" value="ECO:0007669"/>
    <property type="project" value="TreeGrafter"/>
</dbReference>
<name>A0A1X6NHT0_9APHY</name>
<dbReference type="STRING" id="670580.A0A1X6NHT0"/>
<keyword evidence="5" id="KW-0479">Metal-binding</keyword>
<evidence type="ECO:0000313" key="16">
    <source>
        <dbReference type="EMBL" id="OSX67996.1"/>
    </source>
</evidence>
<evidence type="ECO:0000256" key="2">
    <source>
        <dbReference type="ARBA" id="ARBA00010107"/>
    </source>
</evidence>
<dbReference type="SUPFAM" id="SSF55729">
    <property type="entry name" value="Acyl-CoA N-acyltransferases (Nat)"/>
    <property type="match status" value="1"/>
</dbReference>